<evidence type="ECO:0000256" key="5">
    <source>
        <dbReference type="ARBA" id="ARBA00023136"/>
    </source>
</evidence>
<dbReference type="EMBL" id="BMXI01000001">
    <property type="protein sequence ID" value="GHC42078.1"/>
    <property type="molecule type" value="Genomic_DNA"/>
</dbReference>
<keyword evidence="8" id="KW-1185">Reference proteome</keyword>
<dbReference type="GO" id="GO:0005886">
    <property type="term" value="C:plasma membrane"/>
    <property type="evidence" value="ECO:0007669"/>
    <property type="project" value="UniProtKB-SubCell"/>
</dbReference>
<feature type="transmembrane region" description="Helical" evidence="6">
    <location>
        <begin position="42"/>
        <end position="69"/>
    </location>
</feature>
<dbReference type="RefSeq" id="WP_189566821.1">
    <property type="nucleotide sequence ID" value="NZ_BMXI01000001.1"/>
</dbReference>
<keyword evidence="4 6" id="KW-1133">Transmembrane helix</keyword>
<keyword evidence="2" id="KW-1003">Cell membrane</keyword>
<sequence>MKAILKRLKPFCFVAVLAFMAWGLWALREQLGEALASANHLMLLGAGLLAAVYLFLNASVWGVILRLVGIEVSRWRAARLWIECESMRWLPGGVWGYASRVVEAKQVGAAKGPAALSLAVELALTVAAWASLGLVGTLLSPQLRAAGLVYLERFQIPPTGFFLVVGLGILAAGIVLFLDLFKLRTRIYNASREILRGLMQWRITLRAYCEYLTLSLFYGVGFLLCLQAIGVDPLPSLLDAAGSYGLAWIVGFLAFGAPGGMGVREGVLYLVFAPLGIGAEVATAAILWRAIQIVVELLLLAVIKACYRKPVLA</sequence>
<reference evidence="7" key="2">
    <citation type="submission" date="2020-09" db="EMBL/GenBank/DDBJ databases">
        <authorList>
            <person name="Sun Q."/>
            <person name="Kim S."/>
        </authorList>
    </citation>
    <scope>NUCLEOTIDE SEQUENCE</scope>
    <source>
        <strain evidence="7">KCTC 12988</strain>
    </source>
</reference>
<reference evidence="7" key="1">
    <citation type="journal article" date="2014" name="Int. J. Syst. Evol. Microbiol.">
        <title>Complete genome sequence of Corynebacterium casei LMG S-19264T (=DSM 44701T), isolated from a smear-ripened cheese.</title>
        <authorList>
            <consortium name="US DOE Joint Genome Institute (JGI-PGF)"/>
            <person name="Walter F."/>
            <person name="Albersmeier A."/>
            <person name="Kalinowski J."/>
            <person name="Ruckert C."/>
        </authorList>
    </citation>
    <scope>NUCLEOTIDE SEQUENCE</scope>
    <source>
        <strain evidence="7">KCTC 12988</strain>
    </source>
</reference>
<evidence type="ECO:0000313" key="7">
    <source>
        <dbReference type="EMBL" id="GHC42078.1"/>
    </source>
</evidence>
<evidence type="ECO:0000256" key="6">
    <source>
        <dbReference type="SAM" id="Phobius"/>
    </source>
</evidence>
<proteinExistence type="predicted"/>
<feature type="transmembrane region" description="Helical" evidence="6">
    <location>
        <begin position="241"/>
        <end position="260"/>
    </location>
</feature>
<feature type="transmembrane region" description="Helical" evidence="6">
    <location>
        <begin position="267"/>
        <end position="291"/>
    </location>
</feature>
<gene>
    <name evidence="7" type="ORF">GCM10007100_03750</name>
</gene>
<evidence type="ECO:0000313" key="8">
    <source>
        <dbReference type="Proteomes" id="UP000644507"/>
    </source>
</evidence>
<accession>A0A918TD33</accession>
<feature type="transmembrane region" description="Helical" evidence="6">
    <location>
        <begin position="115"/>
        <end position="139"/>
    </location>
</feature>
<feature type="transmembrane region" description="Helical" evidence="6">
    <location>
        <begin position="159"/>
        <end position="181"/>
    </location>
</feature>
<evidence type="ECO:0000256" key="2">
    <source>
        <dbReference type="ARBA" id="ARBA00022475"/>
    </source>
</evidence>
<protein>
    <submittedName>
        <fullName evidence="7">Uncharacterized protein</fullName>
    </submittedName>
</protein>
<keyword evidence="3 6" id="KW-0812">Transmembrane</keyword>
<feature type="transmembrane region" description="Helical" evidence="6">
    <location>
        <begin position="208"/>
        <end position="229"/>
    </location>
</feature>
<comment type="caution">
    <text evidence="7">The sequence shown here is derived from an EMBL/GenBank/DDBJ whole genome shotgun (WGS) entry which is preliminary data.</text>
</comment>
<dbReference type="AlphaFoldDB" id="A0A918TD33"/>
<organism evidence="7 8">
    <name type="scientific">Roseibacillus persicicus</name>
    <dbReference type="NCBI Taxonomy" id="454148"/>
    <lineage>
        <taxon>Bacteria</taxon>
        <taxon>Pseudomonadati</taxon>
        <taxon>Verrucomicrobiota</taxon>
        <taxon>Verrucomicrobiia</taxon>
        <taxon>Verrucomicrobiales</taxon>
        <taxon>Verrucomicrobiaceae</taxon>
        <taxon>Roseibacillus</taxon>
    </lineage>
</organism>
<evidence type="ECO:0000256" key="3">
    <source>
        <dbReference type="ARBA" id="ARBA00022692"/>
    </source>
</evidence>
<dbReference type="Pfam" id="PF03706">
    <property type="entry name" value="LPG_synthase_TM"/>
    <property type="match status" value="1"/>
</dbReference>
<comment type="subcellular location">
    <subcellularLocation>
        <location evidence="1">Cell membrane</location>
        <topology evidence="1">Multi-pass membrane protein</topology>
    </subcellularLocation>
</comment>
<evidence type="ECO:0000256" key="1">
    <source>
        <dbReference type="ARBA" id="ARBA00004651"/>
    </source>
</evidence>
<dbReference type="InterPro" id="IPR022791">
    <property type="entry name" value="L-PG_synthase/AglD"/>
</dbReference>
<dbReference type="Proteomes" id="UP000644507">
    <property type="component" value="Unassembled WGS sequence"/>
</dbReference>
<keyword evidence="5 6" id="KW-0472">Membrane</keyword>
<evidence type="ECO:0000256" key="4">
    <source>
        <dbReference type="ARBA" id="ARBA00022989"/>
    </source>
</evidence>
<name>A0A918TD33_9BACT</name>